<keyword evidence="2" id="KW-0472">Membrane</keyword>
<reference evidence="3 4" key="1">
    <citation type="submission" date="2023-01" db="EMBL/GenBank/DDBJ databases">
        <title>Cultivation and genomic characterization of new, ubiquitous marine nitrite-oxidizing bacteria from the Nitrospirales.</title>
        <authorList>
            <person name="Mueller A.J."/>
            <person name="Daebeler A."/>
            <person name="Herbold C.W."/>
            <person name="Kirkegaard R.H."/>
            <person name="Daims H."/>
        </authorList>
    </citation>
    <scope>NUCLEOTIDE SEQUENCE [LARGE SCALE GENOMIC DNA]</scope>
    <source>
        <strain evidence="3 4">VA</strain>
    </source>
</reference>
<gene>
    <name evidence="3" type="ORF">PP769_13700</name>
</gene>
<evidence type="ECO:0000313" key="3">
    <source>
        <dbReference type="EMBL" id="WNM57025.1"/>
    </source>
</evidence>
<name>A0AA96GBC5_9BACT</name>
<proteinExistence type="predicted"/>
<dbReference type="Pfam" id="PF03203">
    <property type="entry name" value="MerC"/>
    <property type="match status" value="1"/>
</dbReference>
<evidence type="ECO:0000313" key="4">
    <source>
        <dbReference type="Proteomes" id="UP001302719"/>
    </source>
</evidence>
<accession>A0AA96GBC5</accession>
<keyword evidence="4" id="KW-1185">Reference proteome</keyword>
<dbReference type="GO" id="GO:0016020">
    <property type="term" value="C:membrane"/>
    <property type="evidence" value="ECO:0007669"/>
    <property type="project" value="InterPro"/>
</dbReference>
<dbReference type="GO" id="GO:0015097">
    <property type="term" value="F:mercury ion transmembrane transporter activity"/>
    <property type="evidence" value="ECO:0007669"/>
    <property type="project" value="InterPro"/>
</dbReference>
<evidence type="ECO:0000256" key="2">
    <source>
        <dbReference type="SAM" id="Phobius"/>
    </source>
</evidence>
<keyword evidence="2" id="KW-0812">Transmembrane</keyword>
<feature type="region of interest" description="Disordered" evidence="1">
    <location>
        <begin position="142"/>
        <end position="161"/>
    </location>
</feature>
<keyword evidence="2" id="KW-1133">Transmembrane helix</keyword>
<sequence>MIKTLGPRLSKAGSIASLVCAVHCAVTPLALLALPVIAAHSWDGLDGIIGAFWADTTEWMFLGVIALLAGFGLLATYPRHRDSRPALLTACGLVVLMTAHLLIESGGGLEIILDVTGASMIAMAGFWNRRLCHHLGCHTHEHTHETSGSKIQPLPDLSSNS</sequence>
<dbReference type="KEGG" id="nall:PP769_13700"/>
<dbReference type="AlphaFoldDB" id="A0AA96GBC5"/>
<feature type="transmembrane region" description="Helical" evidence="2">
    <location>
        <begin position="12"/>
        <end position="39"/>
    </location>
</feature>
<feature type="transmembrane region" description="Helical" evidence="2">
    <location>
        <begin position="59"/>
        <end position="78"/>
    </location>
</feature>
<dbReference type="InterPro" id="IPR004891">
    <property type="entry name" value="Mercury-R_MerC"/>
</dbReference>
<organism evidence="3 4">
    <name type="scientific">Candidatus Nitrospira allomarina</name>
    <dbReference type="NCBI Taxonomy" id="3020900"/>
    <lineage>
        <taxon>Bacteria</taxon>
        <taxon>Pseudomonadati</taxon>
        <taxon>Nitrospirota</taxon>
        <taxon>Nitrospiria</taxon>
        <taxon>Nitrospirales</taxon>
        <taxon>Nitrospiraceae</taxon>
        <taxon>Nitrospira</taxon>
    </lineage>
</organism>
<protein>
    <submittedName>
        <fullName evidence="3">MerC domain-containing protein</fullName>
    </submittedName>
</protein>
<dbReference type="RefSeq" id="WP_312641040.1">
    <property type="nucleotide sequence ID" value="NZ_CP116967.1"/>
</dbReference>
<feature type="transmembrane region" description="Helical" evidence="2">
    <location>
        <begin position="85"/>
        <end position="103"/>
    </location>
</feature>
<dbReference type="Proteomes" id="UP001302719">
    <property type="component" value="Chromosome"/>
</dbReference>
<dbReference type="EMBL" id="CP116967">
    <property type="protein sequence ID" value="WNM57025.1"/>
    <property type="molecule type" value="Genomic_DNA"/>
</dbReference>
<feature type="transmembrane region" description="Helical" evidence="2">
    <location>
        <begin position="109"/>
        <end position="127"/>
    </location>
</feature>
<evidence type="ECO:0000256" key="1">
    <source>
        <dbReference type="SAM" id="MobiDB-lite"/>
    </source>
</evidence>